<feature type="domain" description="Flavodoxin-like" evidence="3">
    <location>
        <begin position="4"/>
        <end position="146"/>
    </location>
</feature>
<name>A0A437R172_9GAMM</name>
<evidence type="ECO:0000313" key="4">
    <source>
        <dbReference type="EMBL" id="RVU40471.1"/>
    </source>
</evidence>
<dbReference type="Proteomes" id="UP000283077">
    <property type="component" value="Unassembled WGS sequence"/>
</dbReference>
<dbReference type="PANTHER" id="PTHR19384:SF84">
    <property type="entry name" value="METHIONINE SYNTHASE REDUCTASE"/>
    <property type="match status" value="1"/>
</dbReference>
<dbReference type="GO" id="GO:0009086">
    <property type="term" value="P:methionine biosynthetic process"/>
    <property type="evidence" value="ECO:0007669"/>
    <property type="project" value="TreeGrafter"/>
</dbReference>
<evidence type="ECO:0000259" key="3">
    <source>
        <dbReference type="PROSITE" id="PS50902"/>
    </source>
</evidence>
<keyword evidence="5" id="KW-1185">Reference proteome</keyword>
<dbReference type="RefSeq" id="WP_127698014.1">
    <property type="nucleotide sequence ID" value="NZ_SACS01000004.1"/>
</dbReference>
<dbReference type="Pfam" id="PF00258">
    <property type="entry name" value="Flavodoxin_1"/>
    <property type="match status" value="1"/>
</dbReference>
<dbReference type="SUPFAM" id="SSF52218">
    <property type="entry name" value="Flavoproteins"/>
    <property type="match status" value="1"/>
</dbReference>
<evidence type="ECO:0000313" key="5">
    <source>
        <dbReference type="Proteomes" id="UP000283077"/>
    </source>
</evidence>
<comment type="caution">
    <text evidence="4">The sequence shown here is derived from an EMBL/GenBank/DDBJ whole genome shotgun (WGS) entry which is preliminary data.</text>
</comment>
<dbReference type="NCBIfam" id="NF005989">
    <property type="entry name" value="PRK08105.1"/>
    <property type="match status" value="1"/>
</dbReference>
<dbReference type="InterPro" id="IPR008254">
    <property type="entry name" value="Flavodoxin/NO_synth"/>
</dbReference>
<protein>
    <submittedName>
        <fullName evidence="4">Flavodoxin</fullName>
    </submittedName>
</protein>
<dbReference type="GO" id="GO:0050660">
    <property type="term" value="F:flavin adenine dinucleotide binding"/>
    <property type="evidence" value="ECO:0007669"/>
    <property type="project" value="TreeGrafter"/>
</dbReference>
<dbReference type="OrthoDB" id="359268at2"/>
<sequence>MAKIAVMVGTVYGGAQYVAEQAIELLGKIGHQAQLFHPARLNNVLQADADHWLVITSTTGQGDIPDDLVPFYVEVQDKFPLFGNKSWAVITLGDSSYGDTYCGSGEKVRQLFSELQGTELTPMLRIDAGETLQPEDVALPWIAEHYQLLPATS</sequence>
<accession>A0A437R172</accession>
<dbReference type="AlphaFoldDB" id="A0A437R172"/>
<dbReference type="PANTHER" id="PTHR19384">
    <property type="entry name" value="NITRIC OXIDE SYNTHASE-RELATED"/>
    <property type="match status" value="1"/>
</dbReference>
<dbReference type="PROSITE" id="PS50902">
    <property type="entry name" value="FLAVODOXIN_LIKE"/>
    <property type="match status" value="1"/>
</dbReference>
<dbReference type="GO" id="GO:0050667">
    <property type="term" value="P:homocysteine metabolic process"/>
    <property type="evidence" value="ECO:0007669"/>
    <property type="project" value="TreeGrafter"/>
</dbReference>
<organism evidence="4 5">
    <name type="scientific">Rheinheimera riviphila</name>
    <dbReference type="NCBI Taxonomy" id="1834037"/>
    <lineage>
        <taxon>Bacteria</taxon>
        <taxon>Pseudomonadati</taxon>
        <taxon>Pseudomonadota</taxon>
        <taxon>Gammaproteobacteria</taxon>
        <taxon>Chromatiales</taxon>
        <taxon>Chromatiaceae</taxon>
        <taxon>Rheinheimera</taxon>
    </lineage>
</organism>
<keyword evidence="1" id="KW-0285">Flavoprotein</keyword>
<reference evidence="4 5" key="1">
    <citation type="submission" date="2019-01" db="EMBL/GenBank/DDBJ databases">
        <authorList>
            <person name="Chen W.-M."/>
        </authorList>
    </citation>
    <scope>NUCLEOTIDE SEQUENCE [LARGE SCALE GENOMIC DNA]</scope>
    <source>
        <strain evidence="4 5">KYPC3</strain>
    </source>
</reference>
<dbReference type="Gene3D" id="3.40.50.360">
    <property type="match status" value="1"/>
</dbReference>
<dbReference type="EMBL" id="SACS01000004">
    <property type="protein sequence ID" value="RVU40471.1"/>
    <property type="molecule type" value="Genomic_DNA"/>
</dbReference>
<evidence type="ECO:0000256" key="2">
    <source>
        <dbReference type="ARBA" id="ARBA00022643"/>
    </source>
</evidence>
<proteinExistence type="predicted"/>
<evidence type="ECO:0000256" key="1">
    <source>
        <dbReference type="ARBA" id="ARBA00022630"/>
    </source>
</evidence>
<gene>
    <name evidence="4" type="ORF">EOE67_05320</name>
</gene>
<dbReference type="GO" id="GO:0010181">
    <property type="term" value="F:FMN binding"/>
    <property type="evidence" value="ECO:0007669"/>
    <property type="project" value="InterPro"/>
</dbReference>
<keyword evidence="2" id="KW-0288">FMN</keyword>
<dbReference type="GO" id="GO:0030586">
    <property type="term" value="F:[methionine synthase] reductase (NADPH) activity"/>
    <property type="evidence" value="ECO:0007669"/>
    <property type="project" value="TreeGrafter"/>
</dbReference>
<dbReference type="InterPro" id="IPR029039">
    <property type="entry name" value="Flavoprotein-like_sf"/>
</dbReference>
<dbReference type="GO" id="GO:0005829">
    <property type="term" value="C:cytosol"/>
    <property type="evidence" value="ECO:0007669"/>
    <property type="project" value="TreeGrafter"/>
</dbReference>